<organism evidence="1">
    <name type="scientific">viral metagenome</name>
    <dbReference type="NCBI Taxonomy" id="1070528"/>
    <lineage>
        <taxon>unclassified sequences</taxon>
        <taxon>metagenomes</taxon>
        <taxon>organismal metagenomes</taxon>
    </lineage>
</organism>
<protein>
    <submittedName>
        <fullName evidence="1">Uncharacterized protein</fullName>
    </submittedName>
</protein>
<dbReference type="EMBL" id="MT141181">
    <property type="protein sequence ID" value="QJA43257.1"/>
    <property type="molecule type" value="Genomic_DNA"/>
</dbReference>
<dbReference type="AlphaFoldDB" id="A0A6H1Z794"/>
<sequence length="128" mass="13535">MCGGGGTSVIMTTKQQAAQAANVTVNPSTTVSLAIDTQAIADALKALSFSNIEIADKGIASNEQLYKATLAIGLANLQLASQEADYKAAEIQAEAKEAETWQALSVRFYGLVKMALVGYGLYLFSRRN</sequence>
<gene>
    <name evidence="1" type="ORF">MM415B01989_0006</name>
</gene>
<evidence type="ECO:0000313" key="1">
    <source>
        <dbReference type="EMBL" id="QJA43257.1"/>
    </source>
</evidence>
<name>A0A6H1Z794_9ZZZZ</name>
<reference evidence="1" key="1">
    <citation type="submission" date="2020-03" db="EMBL/GenBank/DDBJ databases">
        <title>The deep terrestrial virosphere.</title>
        <authorList>
            <person name="Holmfeldt K."/>
            <person name="Nilsson E."/>
            <person name="Simone D."/>
            <person name="Lopez-Fernandez M."/>
            <person name="Wu X."/>
            <person name="de Brujin I."/>
            <person name="Lundin D."/>
            <person name="Andersson A."/>
            <person name="Bertilsson S."/>
            <person name="Dopson M."/>
        </authorList>
    </citation>
    <scope>NUCLEOTIDE SEQUENCE</scope>
    <source>
        <strain evidence="1">MM415B01989</strain>
    </source>
</reference>
<proteinExistence type="predicted"/>
<accession>A0A6H1Z794</accession>